<sequence length="158" mass="18570">MKETTDELDRKILSVLIENSKTQLKQLSRSFRIHPNTLLQRLKKLEQAKILMKYTAVVDFTKIDKRMQALMFLDVDMTKSWEDALRPLAKMPEVVSFLLITGEHDVLIIARVKNELHLGNLMRKFQATKVVKKTTTHLIVDTYREPYEYNPLKEDLKI</sequence>
<keyword evidence="3" id="KW-0804">Transcription</keyword>
<dbReference type="Gene3D" id="1.10.10.10">
    <property type="entry name" value="Winged helix-like DNA-binding domain superfamily/Winged helix DNA-binding domain"/>
    <property type="match status" value="1"/>
</dbReference>
<evidence type="ECO:0000256" key="2">
    <source>
        <dbReference type="ARBA" id="ARBA00023125"/>
    </source>
</evidence>
<evidence type="ECO:0000256" key="3">
    <source>
        <dbReference type="ARBA" id="ARBA00023163"/>
    </source>
</evidence>
<dbReference type="PRINTS" id="PR00033">
    <property type="entry name" value="HTHASNC"/>
</dbReference>
<dbReference type="Proteomes" id="UP000789941">
    <property type="component" value="Unassembled WGS sequence"/>
</dbReference>
<accession>A0A5E4LMQ3</accession>
<dbReference type="InterPro" id="IPR011008">
    <property type="entry name" value="Dimeric_a/b-barrel"/>
</dbReference>
<dbReference type="Pfam" id="PF01037">
    <property type="entry name" value="AsnC_trans_reg"/>
    <property type="match status" value="1"/>
</dbReference>
<dbReference type="GO" id="GO:0005829">
    <property type="term" value="C:cytosol"/>
    <property type="evidence" value="ECO:0007669"/>
    <property type="project" value="TreeGrafter"/>
</dbReference>
<dbReference type="Gene3D" id="3.30.70.920">
    <property type="match status" value="1"/>
</dbReference>
<dbReference type="InterPro" id="IPR019887">
    <property type="entry name" value="Tscrpt_reg_AsnC/Lrp_C"/>
</dbReference>
<dbReference type="SUPFAM" id="SSF46785">
    <property type="entry name" value="Winged helix' DNA-binding domain"/>
    <property type="match status" value="1"/>
</dbReference>
<dbReference type="InterPro" id="IPR000485">
    <property type="entry name" value="AsnC-type_HTH_dom"/>
</dbReference>
<dbReference type="AlphaFoldDB" id="A0A5E4LMQ3"/>
<gene>
    <name evidence="5" type="ORF">LFW2832_00294</name>
</gene>
<proteinExistence type="predicted"/>
<dbReference type="PANTHER" id="PTHR30154">
    <property type="entry name" value="LEUCINE-RESPONSIVE REGULATORY PROTEIN"/>
    <property type="match status" value="1"/>
</dbReference>
<dbReference type="SMART" id="SM00344">
    <property type="entry name" value="HTH_ASNC"/>
    <property type="match status" value="1"/>
</dbReference>
<dbReference type="EMBL" id="CABMJJ010000007">
    <property type="protein sequence ID" value="VVC03330.1"/>
    <property type="molecule type" value="Genomic_DNA"/>
</dbReference>
<organism evidence="5 6">
    <name type="scientific">Candidatus Bilamarchaeum dharawalense</name>
    <dbReference type="NCBI Taxonomy" id="2885759"/>
    <lineage>
        <taxon>Archaea</taxon>
        <taxon>Candidatus Micrarchaeota</taxon>
        <taxon>Candidatus Micrarchaeia</taxon>
        <taxon>Candidatus Anstonellales</taxon>
        <taxon>Candidatus Bilamarchaeaceae</taxon>
        <taxon>Candidatus Bilamarchaeum</taxon>
    </lineage>
</organism>
<protein>
    <submittedName>
        <fullName evidence="5">Putative HTH-type transcriptional regulator</fullName>
    </submittedName>
</protein>
<keyword evidence="1" id="KW-0805">Transcription regulation</keyword>
<dbReference type="Pfam" id="PF13412">
    <property type="entry name" value="HTH_24"/>
    <property type="match status" value="1"/>
</dbReference>
<dbReference type="GO" id="GO:0043200">
    <property type="term" value="P:response to amino acid"/>
    <property type="evidence" value="ECO:0007669"/>
    <property type="project" value="TreeGrafter"/>
</dbReference>
<evidence type="ECO:0000259" key="4">
    <source>
        <dbReference type="Pfam" id="PF01037"/>
    </source>
</evidence>
<dbReference type="InterPro" id="IPR019888">
    <property type="entry name" value="Tscrpt_reg_AsnC-like"/>
</dbReference>
<reference evidence="5 6" key="1">
    <citation type="submission" date="2019-08" db="EMBL/GenBank/DDBJ databases">
        <authorList>
            <person name="Vazquez-Campos X."/>
        </authorList>
    </citation>
    <scope>NUCLEOTIDE SEQUENCE [LARGE SCALE GENOMIC DNA]</scope>
    <source>
        <strain evidence="5">LFW-283_2</strain>
    </source>
</reference>
<evidence type="ECO:0000313" key="5">
    <source>
        <dbReference type="EMBL" id="VVC03330.1"/>
    </source>
</evidence>
<comment type="caution">
    <text evidence="5">The sequence shown here is derived from an EMBL/GenBank/DDBJ whole genome shotgun (WGS) entry which is preliminary data.</text>
</comment>
<dbReference type="InterPro" id="IPR036388">
    <property type="entry name" value="WH-like_DNA-bd_sf"/>
</dbReference>
<dbReference type="GO" id="GO:0043565">
    <property type="term" value="F:sequence-specific DNA binding"/>
    <property type="evidence" value="ECO:0007669"/>
    <property type="project" value="InterPro"/>
</dbReference>
<dbReference type="SUPFAM" id="SSF54909">
    <property type="entry name" value="Dimeric alpha+beta barrel"/>
    <property type="match status" value="1"/>
</dbReference>
<evidence type="ECO:0000256" key="1">
    <source>
        <dbReference type="ARBA" id="ARBA00023015"/>
    </source>
</evidence>
<dbReference type="PANTHER" id="PTHR30154:SF34">
    <property type="entry name" value="TRANSCRIPTIONAL REGULATOR AZLB"/>
    <property type="match status" value="1"/>
</dbReference>
<dbReference type="InterPro" id="IPR036390">
    <property type="entry name" value="WH_DNA-bd_sf"/>
</dbReference>
<evidence type="ECO:0000313" key="6">
    <source>
        <dbReference type="Proteomes" id="UP000789941"/>
    </source>
</evidence>
<keyword evidence="2" id="KW-0238">DNA-binding</keyword>
<name>A0A5E4LMQ3_9ARCH</name>
<feature type="domain" description="Transcription regulator AsnC/Lrp ligand binding" evidence="4">
    <location>
        <begin position="78"/>
        <end position="141"/>
    </location>
</feature>